<keyword evidence="1" id="KW-0812">Transmembrane</keyword>
<keyword evidence="1" id="KW-0472">Membrane</keyword>
<gene>
    <name evidence="2" type="ORF">DFP98_11554</name>
</gene>
<evidence type="ECO:0000313" key="3">
    <source>
        <dbReference type="Proteomes" id="UP000256977"/>
    </source>
</evidence>
<dbReference type="RefSeq" id="WP_181917790.1">
    <property type="nucleotide sequence ID" value="NZ_QRDZ01000015.1"/>
</dbReference>
<protein>
    <submittedName>
        <fullName evidence="2">Uncharacterized protein</fullName>
    </submittedName>
</protein>
<reference evidence="2 3" key="1">
    <citation type="submission" date="2018-07" db="EMBL/GenBank/DDBJ databases">
        <title>Genomic Encyclopedia of Type Strains, Phase III (KMG-III): the genomes of soil and plant-associated and newly described type strains.</title>
        <authorList>
            <person name="Whitman W."/>
        </authorList>
    </citation>
    <scope>NUCLEOTIDE SEQUENCE [LARGE SCALE GENOMIC DNA]</scope>
    <source>
        <strain evidence="2 3">CECT 7287</strain>
    </source>
</reference>
<organism evidence="2 3">
    <name type="scientific">Cohnella phaseoli</name>
    <dbReference type="NCBI Taxonomy" id="456490"/>
    <lineage>
        <taxon>Bacteria</taxon>
        <taxon>Bacillati</taxon>
        <taxon>Bacillota</taxon>
        <taxon>Bacilli</taxon>
        <taxon>Bacillales</taxon>
        <taxon>Paenibacillaceae</taxon>
        <taxon>Cohnella</taxon>
    </lineage>
</organism>
<dbReference type="Pfam" id="PF17259">
    <property type="entry name" value="DUF5325"/>
    <property type="match status" value="1"/>
</dbReference>
<dbReference type="Proteomes" id="UP000256977">
    <property type="component" value="Unassembled WGS sequence"/>
</dbReference>
<proteinExistence type="predicted"/>
<feature type="transmembrane region" description="Helical" evidence="1">
    <location>
        <begin position="29"/>
        <end position="48"/>
    </location>
</feature>
<dbReference type="InterPro" id="IPR035211">
    <property type="entry name" value="DUF5325"/>
</dbReference>
<comment type="caution">
    <text evidence="2">The sequence shown here is derived from an EMBL/GenBank/DDBJ whole genome shotgun (WGS) entry which is preliminary data.</text>
</comment>
<keyword evidence="3" id="KW-1185">Reference proteome</keyword>
<dbReference type="EMBL" id="QRDZ01000015">
    <property type="protein sequence ID" value="RED75439.1"/>
    <property type="molecule type" value="Genomic_DNA"/>
</dbReference>
<sequence>MSKTLSLLFAILSVIGMLATAFSISYNGWLALLLGVVTLFVTGLGFIVKAKLRKKSV</sequence>
<accession>A0A3D9JNQ4</accession>
<name>A0A3D9JNQ4_9BACL</name>
<evidence type="ECO:0000313" key="2">
    <source>
        <dbReference type="EMBL" id="RED75439.1"/>
    </source>
</evidence>
<dbReference type="AlphaFoldDB" id="A0A3D9JNQ4"/>
<keyword evidence="1" id="KW-1133">Transmembrane helix</keyword>
<evidence type="ECO:0000256" key="1">
    <source>
        <dbReference type="SAM" id="Phobius"/>
    </source>
</evidence>